<dbReference type="SUPFAM" id="SSF55200">
    <property type="entry name" value="Translation initiation factor IF3, C-terminal domain"/>
    <property type="match status" value="1"/>
</dbReference>
<keyword evidence="2" id="KW-0396">Initiation factor</keyword>
<comment type="similarity">
    <text evidence="1">Belongs to the IF-3 family.</text>
</comment>
<evidence type="ECO:0000256" key="1">
    <source>
        <dbReference type="ARBA" id="ARBA00005439"/>
    </source>
</evidence>
<evidence type="ECO:0000256" key="3">
    <source>
        <dbReference type="ARBA" id="ARBA00022917"/>
    </source>
</evidence>
<organism evidence="4 5">
    <name type="scientific">Funneliformis mosseae</name>
    <name type="common">Endomycorrhizal fungus</name>
    <name type="synonym">Glomus mosseae</name>
    <dbReference type="NCBI Taxonomy" id="27381"/>
    <lineage>
        <taxon>Eukaryota</taxon>
        <taxon>Fungi</taxon>
        <taxon>Fungi incertae sedis</taxon>
        <taxon>Mucoromycota</taxon>
        <taxon>Glomeromycotina</taxon>
        <taxon>Glomeromycetes</taxon>
        <taxon>Glomerales</taxon>
        <taxon>Glomeraceae</taxon>
        <taxon>Funneliformis</taxon>
    </lineage>
</organism>
<proteinExistence type="inferred from homology"/>
<keyword evidence="3" id="KW-0648">Protein biosynthesis</keyword>
<dbReference type="EMBL" id="CAJVPP010000737">
    <property type="protein sequence ID" value="CAG8508119.1"/>
    <property type="molecule type" value="Genomic_DNA"/>
</dbReference>
<dbReference type="Proteomes" id="UP000789375">
    <property type="component" value="Unassembled WGS sequence"/>
</dbReference>
<dbReference type="InterPro" id="IPR036788">
    <property type="entry name" value="T_IF-3_C_sf"/>
</dbReference>
<dbReference type="Gene3D" id="3.30.110.10">
    <property type="entry name" value="Translation initiation factor 3 (IF-3), C-terminal domain"/>
    <property type="match status" value="1"/>
</dbReference>
<name>A0A9N8ZVC8_FUNMO</name>
<dbReference type="GO" id="GO:0005739">
    <property type="term" value="C:mitochondrion"/>
    <property type="evidence" value="ECO:0007669"/>
    <property type="project" value="TreeGrafter"/>
</dbReference>
<protein>
    <submittedName>
        <fullName evidence="4">5715_t:CDS:1</fullName>
    </submittedName>
</protein>
<dbReference type="Gene3D" id="3.10.20.80">
    <property type="entry name" value="Translation initiation factor 3 (IF-3), N-terminal domain"/>
    <property type="match status" value="1"/>
</dbReference>
<comment type="caution">
    <text evidence="4">The sequence shown here is derived from an EMBL/GenBank/DDBJ whole genome shotgun (WGS) entry which is preliminary data.</text>
</comment>
<dbReference type="GO" id="GO:0070124">
    <property type="term" value="P:mitochondrial translational initiation"/>
    <property type="evidence" value="ECO:0007669"/>
    <property type="project" value="TreeGrafter"/>
</dbReference>
<dbReference type="InterPro" id="IPR001288">
    <property type="entry name" value="Translation_initiation_fac_3"/>
</dbReference>
<dbReference type="GO" id="GO:0043022">
    <property type="term" value="F:ribosome binding"/>
    <property type="evidence" value="ECO:0007669"/>
    <property type="project" value="TreeGrafter"/>
</dbReference>
<dbReference type="AlphaFoldDB" id="A0A9N8ZVC8"/>
<dbReference type="GO" id="GO:0032790">
    <property type="term" value="P:ribosome disassembly"/>
    <property type="evidence" value="ECO:0007669"/>
    <property type="project" value="TreeGrafter"/>
</dbReference>
<dbReference type="PANTHER" id="PTHR10938">
    <property type="entry name" value="TRANSLATION INITIATION FACTOR IF-3"/>
    <property type="match status" value="1"/>
</dbReference>
<sequence length="247" mass="28497">MTIIHKIVKSIYPTCLRQKPQIIFSQISVNLISNKFRLLSTSQISNFKKSSNHKPRDEEIKSQYVSYVDLEGQIKGTFPLKKILSEIDRTKYWLVQVSPVQETSSPSKSSSQQLSKGQQQKELPICRLISKQELYEKQKKQKKSIILKKELLLTWKVSPNDLTHKLSRAKEWLEKGYQLQVVISNRGVKKNQSSLDKGLLDRIVKELTEFTKDIKEPIWTNGSVMVEMQGKINLHKDSPADSESNEI</sequence>
<gene>
    <name evidence="4" type="ORF">FMOSSE_LOCUS4391</name>
</gene>
<evidence type="ECO:0000313" key="5">
    <source>
        <dbReference type="Proteomes" id="UP000789375"/>
    </source>
</evidence>
<dbReference type="PANTHER" id="PTHR10938:SF0">
    <property type="entry name" value="TRANSLATION INITIATION FACTOR IF-3, MITOCHONDRIAL"/>
    <property type="match status" value="1"/>
</dbReference>
<dbReference type="InterPro" id="IPR036787">
    <property type="entry name" value="T_IF-3_N_sf"/>
</dbReference>
<dbReference type="GO" id="GO:0003743">
    <property type="term" value="F:translation initiation factor activity"/>
    <property type="evidence" value="ECO:0007669"/>
    <property type="project" value="UniProtKB-KW"/>
</dbReference>
<keyword evidence="5" id="KW-1185">Reference proteome</keyword>
<accession>A0A9N8ZVC8</accession>
<reference evidence="4" key="1">
    <citation type="submission" date="2021-06" db="EMBL/GenBank/DDBJ databases">
        <authorList>
            <person name="Kallberg Y."/>
            <person name="Tangrot J."/>
            <person name="Rosling A."/>
        </authorList>
    </citation>
    <scope>NUCLEOTIDE SEQUENCE</scope>
    <source>
        <strain evidence="4">87-6 pot B 2015</strain>
    </source>
</reference>
<evidence type="ECO:0000313" key="4">
    <source>
        <dbReference type="EMBL" id="CAG8508119.1"/>
    </source>
</evidence>
<evidence type="ECO:0000256" key="2">
    <source>
        <dbReference type="ARBA" id="ARBA00022540"/>
    </source>
</evidence>